<dbReference type="VEuPathDB" id="VectorBase:ISCW014849"/>
<dbReference type="VEuPathDB" id="VectorBase:ISCI014849"/>
<dbReference type="EMBL" id="DS958838">
    <property type="protein sequence ID" value="EEC19295.1"/>
    <property type="molecule type" value="Genomic_DNA"/>
</dbReference>
<protein>
    <submittedName>
        <fullName evidence="2 3">Uncharacterized protein</fullName>
    </submittedName>
</protein>
<organism>
    <name type="scientific">Ixodes scapularis</name>
    <name type="common">Black-legged tick</name>
    <name type="synonym">Deer tick</name>
    <dbReference type="NCBI Taxonomy" id="6945"/>
    <lineage>
        <taxon>Eukaryota</taxon>
        <taxon>Metazoa</taxon>
        <taxon>Ecdysozoa</taxon>
        <taxon>Arthropoda</taxon>
        <taxon>Chelicerata</taxon>
        <taxon>Arachnida</taxon>
        <taxon>Acari</taxon>
        <taxon>Parasitiformes</taxon>
        <taxon>Ixodida</taxon>
        <taxon>Ixodoidea</taxon>
        <taxon>Ixodidae</taxon>
        <taxon>Ixodinae</taxon>
        <taxon>Ixodes</taxon>
    </lineage>
</organism>
<dbReference type="AlphaFoldDB" id="B7QKC3"/>
<reference evidence="2 4" key="1">
    <citation type="submission" date="2008-03" db="EMBL/GenBank/DDBJ databases">
        <title>Annotation of Ixodes scapularis.</title>
        <authorList>
            <consortium name="Ixodes scapularis Genome Project Consortium"/>
            <person name="Caler E."/>
            <person name="Hannick L.I."/>
            <person name="Bidwell S."/>
            <person name="Joardar V."/>
            <person name="Thiagarajan M."/>
            <person name="Amedeo P."/>
            <person name="Galinsky K.J."/>
            <person name="Schobel S."/>
            <person name="Inman J."/>
            <person name="Hostetler J."/>
            <person name="Miller J."/>
            <person name="Hammond M."/>
            <person name="Megy K."/>
            <person name="Lawson D."/>
            <person name="Kodira C."/>
            <person name="Sutton G."/>
            <person name="Meyer J."/>
            <person name="Hill C.A."/>
            <person name="Birren B."/>
            <person name="Nene V."/>
            <person name="Collins F."/>
            <person name="Alarcon-Chaidez F."/>
            <person name="Wikel S."/>
            <person name="Strausberg R."/>
        </authorList>
    </citation>
    <scope>NUCLEOTIDE SEQUENCE [LARGE SCALE GENOMIC DNA]</scope>
    <source>
        <strain evidence="4">Wikel</strain>
        <strain evidence="2">Wikel colony</strain>
    </source>
</reference>
<dbReference type="EMBL" id="ABJB010088425">
    <property type="status" value="NOT_ANNOTATED_CDS"/>
    <property type="molecule type" value="Genomic_DNA"/>
</dbReference>
<feature type="compositionally biased region" description="Basic and acidic residues" evidence="1">
    <location>
        <begin position="64"/>
        <end position="79"/>
    </location>
</feature>
<evidence type="ECO:0000313" key="3">
    <source>
        <dbReference type="EnsemblMetazoa" id="ISCW014849-PA"/>
    </source>
</evidence>
<evidence type="ECO:0000313" key="4">
    <source>
        <dbReference type="Proteomes" id="UP000001555"/>
    </source>
</evidence>
<dbReference type="EnsemblMetazoa" id="ISCW014849-RA">
    <property type="protein sequence ID" value="ISCW014849-PA"/>
    <property type="gene ID" value="ISCW014849"/>
</dbReference>
<evidence type="ECO:0000313" key="2">
    <source>
        <dbReference type="EMBL" id="EEC19295.1"/>
    </source>
</evidence>
<dbReference type="InParanoid" id="B7QKC3"/>
<reference evidence="3" key="2">
    <citation type="submission" date="2020-05" db="UniProtKB">
        <authorList>
            <consortium name="EnsemblMetazoa"/>
        </authorList>
    </citation>
    <scope>IDENTIFICATION</scope>
    <source>
        <strain evidence="3">wikel</strain>
    </source>
</reference>
<proteinExistence type="predicted"/>
<dbReference type="HOGENOM" id="CLU_2064058_0_0_1"/>
<keyword evidence="4" id="KW-1185">Reference proteome</keyword>
<name>B7QKC3_IXOSC</name>
<feature type="region of interest" description="Disordered" evidence="1">
    <location>
        <begin position="41"/>
        <end position="119"/>
    </location>
</feature>
<accession>B7QKC3</accession>
<sequence>MFARLVRPGKVVRALRGENGFRVMSGVVVAVALPSCFLETSQRARRTSAASVEEPSSRPNAAMRLDDARRKVPQERRESGPTPTSPQRIGRSSAGGTPPLAVLCLCRRPRMPASDNGMG</sequence>
<evidence type="ECO:0000256" key="1">
    <source>
        <dbReference type="SAM" id="MobiDB-lite"/>
    </source>
</evidence>
<dbReference type="PaxDb" id="6945-B7QKC3"/>
<dbReference type="Proteomes" id="UP000001555">
    <property type="component" value="Unassembled WGS sequence"/>
</dbReference>
<gene>
    <name evidence="2" type="ORF">IscW_ISCW014849</name>
</gene>